<evidence type="ECO:0000313" key="1">
    <source>
        <dbReference type="EMBL" id="PHK98305.1"/>
    </source>
</evidence>
<gene>
    <name evidence="1" type="ORF">CGL56_11425</name>
</gene>
<dbReference type="AlphaFoldDB" id="A0A2G0CEB8"/>
<sequence>MDFLLLKSTNLENDTIQEYHRLVKRQLLSPAFKQIKKLTNFPFCTNREFDNAYYELSTLLKDGKLNILEYASFAQAAYSLIEIEYFMPFNKDVLDQKFDNTINLIRYDADVTYLELNSLKTHESGLEKVNKKLASQIRQKAAYIMEESIKSSRIDYVSHISPDTITNSGIRDLYSNANLNGLIEFINANFENRNLLDAMVHEIKDFDGSFGSYEYNDRITTNFIGLAKWIEEENTINKAVKIDRFWWYKIKSAIINTVFPKVNEEE</sequence>
<name>A0A2G0CEB8_9BACT</name>
<comment type="caution">
    <text evidence="1">The sequence shown here is derived from an EMBL/GenBank/DDBJ whole genome shotgun (WGS) entry which is preliminary data.</text>
</comment>
<dbReference type="Proteomes" id="UP000226437">
    <property type="component" value="Unassembled WGS sequence"/>
</dbReference>
<protein>
    <submittedName>
        <fullName evidence="1">Uncharacterized protein</fullName>
    </submittedName>
</protein>
<proteinExistence type="predicted"/>
<dbReference type="EMBL" id="PDLO01000004">
    <property type="protein sequence ID" value="PHK98305.1"/>
    <property type="molecule type" value="Genomic_DNA"/>
</dbReference>
<reference evidence="1 2" key="1">
    <citation type="submission" date="2017-10" db="EMBL/GenBank/DDBJ databases">
        <title>The draft genome sequence of Lewinella marina KCTC 32374.</title>
        <authorList>
            <person name="Wang K."/>
        </authorList>
    </citation>
    <scope>NUCLEOTIDE SEQUENCE [LARGE SCALE GENOMIC DNA]</scope>
    <source>
        <strain evidence="1 2">MKG-38</strain>
    </source>
</reference>
<evidence type="ECO:0000313" key="2">
    <source>
        <dbReference type="Proteomes" id="UP000226437"/>
    </source>
</evidence>
<organism evidence="1 2">
    <name type="scientific">Neolewinella marina</name>
    <dbReference type="NCBI Taxonomy" id="438751"/>
    <lineage>
        <taxon>Bacteria</taxon>
        <taxon>Pseudomonadati</taxon>
        <taxon>Bacteroidota</taxon>
        <taxon>Saprospiria</taxon>
        <taxon>Saprospirales</taxon>
        <taxon>Lewinellaceae</taxon>
        <taxon>Neolewinella</taxon>
    </lineage>
</organism>
<keyword evidence="2" id="KW-1185">Reference proteome</keyword>
<accession>A0A2G0CEB8</accession>